<protein>
    <recommendedName>
        <fullName evidence="3">HEXXH motif domain-containing protein</fullName>
    </recommendedName>
</protein>
<dbReference type="InterPro" id="IPR026337">
    <property type="entry name" value="AKG_HExxH"/>
</dbReference>
<dbReference type="EMBL" id="BAAANE010000017">
    <property type="protein sequence ID" value="GAA1662248.1"/>
    <property type="molecule type" value="Genomic_DNA"/>
</dbReference>
<evidence type="ECO:0008006" key="3">
    <source>
        <dbReference type="Google" id="ProtNLM"/>
    </source>
</evidence>
<name>A0ABN2FZU1_9ACTN</name>
<evidence type="ECO:0000313" key="1">
    <source>
        <dbReference type="EMBL" id="GAA1662248.1"/>
    </source>
</evidence>
<organism evidence="1 2">
    <name type="scientific">Kribbella alba</name>
    <dbReference type="NCBI Taxonomy" id="190197"/>
    <lineage>
        <taxon>Bacteria</taxon>
        <taxon>Bacillati</taxon>
        <taxon>Actinomycetota</taxon>
        <taxon>Actinomycetes</taxon>
        <taxon>Propionibacteriales</taxon>
        <taxon>Kribbellaceae</taxon>
        <taxon>Kribbella</taxon>
    </lineage>
</organism>
<sequence>MIIGNHAGLSGVVDALTWSDDAALARRLNREFVARVREQLAQQAPVDVLDALAELPVATRRRLELAPEVTRRVLFEDPPPPELGPFLRGAIAFEEGNARRGAWSALGDAWIGSTRTIDRWPQIPDAPPLDFGSPWATRIDLTGRHEFANQHRPPPRAADAAEVHERLTRAWDVIGALSPTIADFVRSSTNVIVIQTDANAPQQVSSGTNGIYVGRTFITNAHVEGATTEALMEAIVHESIHGLLQRDVLDNPFVPGAGDDETPAVASPWTGRPLPVRAFLEASFVWFGLVQLWAQACAAADSEAVEPTEARRRLLRAVRGFVDGSLVDRLACWREDVRSDLVPLLDAMQEGVLRAAGALA</sequence>
<comment type="caution">
    <text evidence="1">The sequence shown here is derived from an EMBL/GenBank/DDBJ whole genome shotgun (WGS) entry which is preliminary data.</text>
</comment>
<dbReference type="Proteomes" id="UP001501319">
    <property type="component" value="Unassembled WGS sequence"/>
</dbReference>
<gene>
    <name evidence="1" type="ORF">GCM10009744_65070</name>
</gene>
<dbReference type="NCBIfam" id="TIGR04267">
    <property type="entry name" value="mod_HExxH"/>
    <property type="match status" value="1"/>
</dbReference>
<evidence type="ECO:0000313" key="2">
    <source>
        <dbReference type="Proteomes" id="UP001501319"/>
    </source>
</evidence>
<proteinExistence type="predicted"/>
<keyword evidence="2" id="KW-1185">Reference proteome</keyword>
<accession>A0ABN2FZU1</accession>
<reference evidence="1 2" key="1">
    <citation type="journal article" date="2019" name="Int. J. Syst. Evol. Microbiol.">
        <title>The Global Catalogue of Microorganisms (GCM) 10K type strain sequencing project: providing services to taxonomists for standard genome sequencing and annotation.</title>
        <authorList>
            <consortium name="The Broad Institute Genomics Platform"/>
            <consortium name="The Broad Institute Genome Sequencing Center for Infectious Disease"/>
            <person name="Wu L."/>
            <person name="Ma J."/>
        </authorList>
    </citation>
    <scope>NUCLEOTIDE SEQUENCE [LARGE SCALE GENOMIC DNA]</scope>
    <source>
        <strain evidence="1 2">JCM 14306</strain>
    </source>
</reference>